<evidence type="ECO:0000313" key="2">
    <source>
        <dbReference type="Proteomes" id="UP000231179"/>
    </source>
</evidence>
<sequence>MLTYQLNEFWDKFFIKYIESVCTFKKIDVNCAELEDYIVEKDYLDPNERNVYGEHTANVIDMLCYFQEIILTGVESKKHNGKWPYVNLEQFKNLYLKLDPQGTYVDFFDKNKYPEFKTNVAKTCEETENVEELFQLCEDLAYVYVDFHIIKPLGEFNFEYAWLVLQAPFIFKDFGILLFHDDYDASHLINFTLLLVEKCQATDKKEWLRLPEFGRICRGFETMSESWLLKQAVSG</sequence>
<name>A0A2K8KG94_9MOLU</name>
<evidence type="ECO:0000313" key="1">
    <source>
        <dbReference type="EMBL" id="ATX70698.1"/>
    </source>
</evidence>
<reference evidence="1 2" key="1">
    <citation type="submission" date="2017-11" db="EMBL/GenBank/DDBJ databases">
        <title>Complete genome sequence of Spiroplasma clarkii CN-5 (DSM 19994).</title>
        <authorList>
            <person name="Tsai Y.-M."/>
            <person name="Chang A."/>
            <person name="Lo W.-S."/>
            <person name="Kuo C.-H."/>
        </authorList>
    </citation>
    <scope>NUCLEOTIDE SEQUENCE [LARGE SCALE GENOMIC DNA]</scope>
    <source>
        <strain evidence="1 2">CN-5</strain>
    </source>
</reference>
<dbReference type="EMBL" id="CP024870">
    <property type="protein sequence ID" value="ATX70698.1"/>
    <property type="molecule type" value="Genomic_DNA"/>
</dbReference>
<accession>A0A2K8KG94</accession>
<dbReference type="AlphaFoldDB" id="A0A2K8KG94"/>
<protein>
    <submittedName>
        <fullName evidence="1">Uncharacterized protein</fullName>
    </submittedName>
</protein>
<organism evidence="1 2">
    <name type="scientific">Spiroplasma clarkii</name>
    <dbReference type="NCBI Taxonomy" id="2139"/>
    <lineage>
        <taxon>Bacteria</taxon>
        <taxon>Bacillati</taxon>
        <taxon>Mycoplasmatota</taxon>
        <taxon>Mollicutes</taxon>
        <taxon>Entomoplasmatales</taxon>
        <taxon>Spiroplasmataceae</taxon>
        <taxon>Spiroplasma</taxon>
    </lineage>
</organism>
<keyword evidence="2" id="KW-1185">Reference proteome</keyword>
<gene>
    <name evidence="1" type="ORF">SCLAR_v1c03680</name>
</gene>
<dbReference type="RefSeq" id="WP_100254259.1">
    <property type="nucleotide sequence ID" value="NZ_CP015819.1"/>
</dbReference>
<proteinExistence type="predicted"/>
<dbReference type="Proteomes" id="UP000231179">
    <property type="component" value="Chromosome"/>
</dbReference>